<evidence type="ECO:0000259" key="1">
    <source>
        <dbReference type="PROSITE" id="PS50041"/>
    </source>
</evidence>
<keyword evidence="3" id="KW-1185">Reference proteome</keyword>
<dbReference type="SMART" id="SM00034">
    <property type="entry name" value="CLECT"/>
    <property type="match status" value="1"/>
</dbReference>
<sequence>MAMETDQESNGFRYKGLTIENSRDWVAGRLWVVYQSSCKTQRRSSVPEAVATKMPRMVLVVALSLTVNALTIVCARSTEVKGSSWTRSLHQDKTLVMEASFTTISALHCAAVCSSRQVACPSFAFDAVRRLCCLNITLTQTPGHNVTLFSRDHLSFVVVTSSEVGLQTTTGVSTGVIISTITTFSSTLQTPGRCSAHPDFYLLADGSSCIKPDISKTFTWAGAQTWCAGMSATLARIRDVAKRDAITNALKNAPNSAAYVQYWVDGSDQQEEGSWVWGDGWPVDFSIFNAVSPPNDTQRNCLVMTVGSPRSFKSEYCINYQYPLCEMLDG</sequence>
<dbReference type="CDD" id="cd00037">
    <property type="entry name" value="CLECT"/>
    <property type="match status" value="1"/>
</dbReference>
<dbReference type="PANTHER" id="PTHR22803">
    <property type="entry name" value="MANNOSE, PHOSPHOLIPASE, LECTIN RECEPTOR RELATED"/>
    <property type="match status" value="1"/>
</dbReference>
<feature type="domain" description="C-type lectin" evidence="1">
    <location>
        <begin position="205"/>
        <end position="326"/>
    </location>
</feature>
<dbReference type="InterPro" id="IPR050111">
    <property type="entry name" value="C-type_lectin/snaclec_domain"/>
</dbReference>
<evidence type="ECO:0000313" key="3">
    <source>
        <dbReference type="Proteomes" id="UP000245119"/>
    </source>
</evidence>
<dbReference type="Gene3D" id="3.10.100.10">
    <property type="entry name" value="Mannose-Binding Protein A, subunit A"/>
    <property type="match status" value="1"/>
</dbReference>
<dbReference type="SUPFAM" id="SSF56436">
    <property type="entry name" value="C-type lectin-like"/>
    <property type="match status" value="1"/>
</dbReference>
<dbReference type="InterPro" id="IPR016187">
    <property type="entry name" value="CTDL_fold"/>
</dbReference>
<dbReference type="InterPro" id="IPR016186">
    <property type="entry name" value="C-type_lectin-like/link_sf"/>
</dbReference>
<dbReference type="Proteomes" id="UP000245119">
    <property type="component" value="Linkage Group LG9"/>
</dbReference>
<accession>A0A2T7NUR6</accession>
<dbReference type="PROSITE" id="PS50041">
    <property type="entry name" value="C_TYPE_LECTIN_2"/>
    <property type="match status" value="1"/>
</dbReference>
<dbReference type="OrthoDB" id="6039601at2759"/>
<protein>
    <recommendedName>
        <fullName evidence="1">C-type lectin domain-containing protein</fullName>
    </recommendedName>
</protein>
<organism evidence="2 3">
    <name type="scientific">Pomacea canaliculata</name>
    <name type="common">Golden apple snail</name>
    <dbReference type="NCBI Taxonomy" id="400727"/>
    <lineage>
        <taxon>Eukaryota</taxon>
        <taxon>Metazoa</taxon>
        <taxon>Spiralia</taxon>
        <taxon>Lophotrochozoa</taxon>
        <taxon>Mollusca</taxon>
        <taxon>Gastropoda</taxon>
        <taxon>Caenogastropoda</taxon>
        <taxon>Architaenioglossa</taxon>
        <taxon>Ampullarioidea</taxon>
        <taxon>Ampullariidae</taxon>
        <taxon>Pomacea</taxon>
    </lineage>
</organism>
<comment type="caution">
    <text evidence="2">The sequence shown here is derived from an EMBL/GenBank/DDBJ whole genome shotgun (WGS) entry which is preliminary data.</text>
</comment>
<dbReference type="AlphaFoldDB" id="A0A2T7NUR6"/>
<dbReference type="InterPro" id="IPR001304">
    <property type="entry name" value="C-type_lectin-like"/>
</dbReference>
<reference evidence="2 3" key="1">
    <citation type="submission" date="2018-04" db="EMBL/GenBank/DDBJ databases">
        <title>The genome of golden apple snail Pomacea canaliculata provides insight into stress tolerance and invasive adaptation.</title>
        <authorList>
            <person name="Liu C."/>
            <person name="Liu B."/>
            <person name="Ren Y."/>
            <person name="Zhang Y."/>
            <person name="Wang H."/>
            <person name="Li S."/>
            <person name="Jiang F."/>
            <person name="Yin L."/>
            <person name="Zhang G."/>
            <person name="Qian W."/>
            <person name="Fan W."/>
        </authorList>
    </citation>
    <scope>NUCLEOTIDE SEQUENCE [LARGE SCALE GENOMIC DNA]</scope>
    <source>
        <strain evidence="2">SZHN2017</strain>
        <tissue evidence="2">Muscle</tissue>
    </source>
</reference>
<dbReference type="Pfam" id="PF00059">
    <property type="entry name" value="Lectin_C"/>
    <property type="match status" value="1"/>
</dbReference>
<dbReference type="EMBL" id="PZQS01000009">
    <property type="protein sequence ID" value="PVD24920.1"/>
    <property type="molecule type" value="Genomic_DNA"/>
</dbReference>
<name>A0A2T7NUR6_POMCA</name>
<proteinExistence type="predicted"/>
<gene>
    <name evidence="2" type="ORF">C0Q70_15413</name>
</gene>
<evidence type="ECO:0000313" key="2">
    <source>
        <dbReference type="EMBL" id="PVD24920.1"/>
    </source>
</evidence>